<evidence type="ECO:0000313" key="1">
    <source>
        <dbReference type="EMBL" id="ADG76189.1"/>
    </source>
</evidence>
<proteinExistence type="predicted"/>
<dbReference type="HOGENOM" id="CLU_1388085_0_0_11"/>
<name>D5UC30_CELFN</name>
<dbReference type="KEGG" id="cfl:Cfla_3310"/>
<dbReference type="Proteomes" id="UP000000849">
    <property type="component" value="Chromosome"/>
</dbReference>
<dbReference type="STRING" id="446466.Cfla_3310"/>
<keyword evidence="2" id="KW-1185">Reference proteome</keyword>
<dbReference type="AlphaFoldDB" id="D5UC30"/>
<evidence type="ECO:0000313" key="2">
    <source>
        <dbReference type="Proteomes" id="UP000000849"/>
    </source>
</evidence>
<dbReference type="EMBL" id="CP001964">
    <property type="protein sequence ID" value="ADG76189.1"/>
    <property type="molecule type" value="Genomic_DNA"/>
</dbReference>
<organism evidence="1 2">
    <name type="scientific">Cellulomonas flavigena (strain ATCC 482 / DSM 20109 / BCRC 11376 / JCM 18109 / NBRC 3775 / NCIMB 8073 / NRS 134)</name>
    <dbReference type="NCBI Taxonomy" id="446466"/>
    <lineage>
        <taxon>Bacteria</taxon>
        <taxon>Bacillati</taxon>
        <taxon>Actinomycetota</taxon>
        <taxon>Actinomycetes</taxon>
        <taxon>Micrococcales</taxon>
        <taxon>Cellulomonadaceae</taxon>
        <taxon>Cellulomonas</taxon>
    </lineage>
</organism>
<protein>
    <submittedName>
        <fullName evidence="1">Uncharacterized protein</fullName>
    </submittedName>
</protein>
<reference evidence="1 2" key="1">
    <citation type="journal article" date="2010" name="Stand. Genomic Sci.">
        <title>Complete genome sequence of Cellulomonas flavigena type strain (134).</title>
        <authorList>
            <person name="Abt B."/>
            <person name="Foster B."/>
            <person name="Lapidus A."/>
            <person name="Clum A."/>
            <person name="Sun H."/>
            <person name="Pukall R."/>
            <person name="Lucas S."/>
            <person name="Glavina Del Rio T."/>
            <person name="Nolan M."/>
            <person name="Tice H."/>
            <person name="Cheng J.F."/>
            <person name="Pitluck S."/>
            <person name="Liolios K."/>
            <person name="Ivanova N."/>
            <person name="Mavromatis K."/>
            <person name="Ovchinnikova G."/>
            <person name="Pati A."/>
            <person name="Goodwin L."/>
            <person name="Chen A."/>
            <person name="Palaniappan K."/>
            <person name="Land M."/>
            <person name="Hauser L."/>
            <person name="Chang Y.J."/>
            <person name="Jeffries C.D."/>
            <person name="Rohde M."/>
            <person name="Goker M."/>
            <person name="Woyke T."/>
            <person name="Bristow J."/>
            <person name="Eisen J.A."/>
            <person name="Markowitz V."/>
            <person name="Hugenholtz P."/>
            <person name="Kyrpides N.C."/>
            <person name="Klenk H.P."/>
        </authorList>
    </citation>
    <scope>NUCLEOTIDE SEQUENCE [LARGE SCALE GENOMIC DNA]</scope>
    <source>
        <strain evidence="2">ATCC 482 / DSM 20109 / BCRC 11376 / JCM 18109 / NBRC 3775 / NCIMB 8073 / NRS 134</strain>
    </source>
</reference>
<accession>D5UC30</accession>
<gene>
    <name evidence="1" type="ordered locus">Cfla_3310</name>
</gene>
<dbReference type="RefSeq" id="WP_013118519.1">
    <property type="nucleotide sequence ID" value="NC_014151.1"/>
</dbReference>
<sequence>MQVLAAATSQPAGYNHTGKAVLAYEAIALDVATSRGASASLALDRLAVLWGVADGAINGTLQAEHQRMSDEMRAAVGIGKIPVNLLLTKVPHPIVAIGLDVAVGHLEQETVRLLTPDQPSPVHIRPPDADPIQQYFAEASATFRDSELWDGPELRGDSEVLLTAASDGATLYQRYTDTSAVMQQAIVNAATNAGRK</sequence>